<keyword evidence="2" id="KW-1185">Reference proteome</keyword>
<accession>A0A6I3KJV5</accession>
<organism evidence="1 2">
    <name type="scientific">Hyphomicrobium album</name>
    <dbReference type="NCBI Taxonomy" id="2665159"/>
    <lineage>
        <taxon>Bacteria</taxon>
        <taxon>Pseudomonadati</taxon>
        <taxon>Pseudomonadota</taxon>
        <taxon>Alphaproteobacteria</taxon>
        <taxon>Hyphomicrobiales</taxon>
        <taxon>Hyphomicrobiaceae</taxon>
        <taxon>Hyphomicrobium</taxon>
    </lineage>
</organism>
<reference evidence="1 2" key="1">
    <citation type="submission" date="2019-11" db="EMBL/GenBank/DDBJ databases">
        <title>Identification of a novel strain.</title>
        <authorList>
            <person name="Xu Q."/>
            <person name="Wang G."/>
        </authorList>
    </citation>
    <scope>NUCLEOTIDE SEQUENCE [LARGE SCALE GENOMIC DNA]</scope>
    <source>
        <strain evidence="2">xq</strain>
    </source>
</reference>
<evidence type="ECO:0000313" key="1">
    <source>
        <dbReference type="EMBL" id="MTD96025.1"/>
    </source>
</evidence>
<evidence type="ECO:0000313" key="2">
    <source>
        <dbReference type="Proteomes" id="UP000440694"/>
    </source>
</evidence>
<gene>
    <name evidence="1" type="ORF">GIW81_16925</name>
</gene>
<dbReference type="AlphaFoldDB" id="A0A6I3KJV5"/>
<dbReference type="RefSeq" id="WP_154740502.1">
    <property type="nucleotide sequence ID" value="NZ_WMBQ01000002.1"/>
</dbReference>
<sequence length="204" mass="21995">MTDDAMMKRLDAPASVYLLAEHLDAALAAGEDLTSVLFIWPGAPPRDPERIADLRAGQRAAIERIRTFELALIARILKGREWAVEVGLNEDRFAMMARLYLAGTLILLDAVEECADVSAADFDAGNGLVGYVRSRGMIAADAPGIVDTAPLVAGENFLVARRLPLGALLDLVAQFLDTLEAEYDLFFAYKDGGSAFSLPAALLR</sequence>
<proteinExistence type="predicted"/>
<comment type="caution">
    <text evidence="1">The sequence shown here is derived from an EMBL/GenBank/DDBJ whole genome shotgun (WGS) entry which is preliminary data.</text>
</comment>
<dbReference type="EMBL" id="WMBQ01000002">
    <property type="protein sequence ID" value="MTD96025.1"/>
    <property type="molecule type" value="Genomic_DNA"/>
</dbReference>
<dbReference type="Proteomes" id="UP000440694">
    <property type="component" value="Unassembled WGS sequence"/>
</dbReference>
<name>A0A6I3KJV5_9HYPH</name>
<protein>
    <submittedName>
        <fullName evidence="1">Uncharacterized protein</fullName>
    </submittedName>
</protein>